<dbReference type="InterPro" id="IPR018960">
    <property type="entry name" value="DUF1990"/>
</dbReference>
<accession>A0A939MK06</accession>
<protein>
    <submittedName>
        <fullName evidence="3">DUF1990 family protein</fullName>
    </submittedName>
</protein>
<organism evidence="3 4">
    <name type="scientific">Leucobacter weissii</name>
    <dbReference type="NCBI Taxonomy" id="1983706"/>
    <lineage>
        <taxon>Bacteria</taxon>
        <taxon>Bacillati</taxon>
        <taxon>Actinomycetota</taxon>
        <taxon>Actinomycetes</taxon>
        <taxon>Micrococcales</taxon>
        <taxon>Microbacteriaceae</taxon>
        <taxon>Leucobacter</taxon>
    </lineage>
</organism>
<evidence type="ECO:0000313" key="3">
    <source>
        <dbReference type="EMBL" id="MBO1901981.1"/>
    </source>
</evidence>
<comment type="caution">
    <text evidence="3">The sequence shown here is derived from an EMBL/GenBank/DDBJ whole genome shotgun (WGS) entry which is preliminary data.</text>
</comment>
<reference evidence="3" key="1">
    <citation type="submission" date="2021-03" db="EMBL/GenBank/DDBJ databases">
        <title>Leucobacter chromiisoli sp. nov., isolated from chromium-containing soil of chemical plant.</title>
        <authorList>
            <person name="Xu Z."/>
        </authorList>
    </citation>
    <scope>NUCLEOTIDE SEQUENCE</scope>
    <source>
        <strain evidence="3">S27</strain>
    </source>
</reference>
<dbReference type="RefSeq" id="WP_208097738.1">
    <property type="nucleotide sequence ID" value="NZ_JAGDYM010000009.1"/>
</dbReference>
<keyword evidence="4" id="KW-1185">Reference proteome</keyword>
<feature type="region of interest" description="Disordered" evidence="1">
    <location>
        <begin position="217"/>
        <end position="254"/>
    </location>
</feature>
<name>A0A939MK06_9MICO</name>
<sequence length="254" mass="26855">MSAHRSGEPNRRSTHVEHDVAYAAVGASVAADLMRFPPEGSAPYASELRLGSGAERFLLASSALMTWGAQRGAGMEVEEIEHGDGQRYAGVAFDERGTPQPVAETETHYGPDGDPFLSAGTTAAIRIPGESSSRRVRVVSTVNEPQYVGFAWGSIDDAGAIGEEAFAVEWRDDDTVWATVQGFLYPRPGGIARLRTKAAVRIATGLAERQLASLVPGVLNGERRSTGPDEDQSAGPGEGRVTSPGEGRMTSADE</sequence>
<dbReference type="Proteomes" id="UP000664382">
    <property type="component" value="Unassembled WGS sequence"/>
</dbReference>
<gene>
    <name evidence="3" type="ORF">J4H92_08470</name>
</gene>
<dbReference type="Pfam" id="PF09348">
    <property type="entry name" value="DUF1990"/>
    <property type="match status" value="2"/>
</dbReference>
<evidence type="ECO:0000256" key="1">
    <source>
        <dbReference type="SAM" id="MobiDB-lite"/>
    </source>
</evidence>
<feature type="domain" description="DUF1990" evidence="2">
    <location>
        <begin position="22"/>
        <end position="79"/>
    </location>
</feature>
<evidence type="ECO:0000259" key="2">
    <source>
        <dbReference type="Pfam" id="PF09348"/>
    </source>
</evidence>
<feature type="domain" description="DUF1990" evidence="2">
    <location>
        <begin position="120"/>
        <end position="187"/>
    </location>
</feature>
<proteinExistence type="predicted"/>
<dbReference type="AlphaFoldDB" id="A0A939MK06"/>
<dbReference type="EMBL" id="JAGDYM010000009">
    <property type="protein sequence ID" value="MBO1901981.1"/>
    <property type="molecule type" value="Genomic_DNA"/>
</dbReference>
<evidence type="ECO:0000313" key="4">
    <source>
        <dbReference type="Proteomes" id="UP000664382"/>
    </source>
</evidence>